<evidence type="ECO:0000313" key="1">
    <source>
        <dbReference type="EMBL" id="PRY82691.1"/>
    </source>
</evidence>
<protein>
    <recommendedName>
        <fullName evidence="3">7-cyano-7-deazaguanine synthase in queuosine biosynthesis</fullName>
    </recommendedName>
</protein>
<sequence>MKLHGIKLEVINNQSTLSVQIDSESIEESVLWFSVEKQYEQHISADRYDPFLVGLVYSAMKFGEDIVIEGTVSKKLLHNLNQYVIPLIQSYSPDTKKITITATQVSSENFDGSGVGTGFSGGIDSFHTVYRHYELEKDPEFKINSFLFLNVGAHGYDGDEITRTKFNNRYDYLRQYPDEVGVEFIAVDSNLPQFLKWGHQKIHSISGAAGILFLQKYYRRYYYASAGLRYAEAIKYADSYRDIDIGAYSDPIILPLLSTESTELVSDGMSHDRVEKTIDILNYEPVYRYLNVCVSGDDTHENCSICSKCSRTLMTLNSLGKLDDVKILFDIEKYKTEVEHTYMSRQVHNQDDDPFAKSNVELAEANGISLPSKAEAALVTTLYKSKKKAVKSMDEDTKIKLKNLLNKN</sequence>
<reference evidence="1 2" key="1">
    <citation type="submission" date="2018-03" db="EMBL/GenBank/DDBJ databases">
        <title>Genomic Encyclopedia of Archaeal and Bacterial Type Strains, Phase II (KMG-II): from individual species to whole genera.</title>
        <authorList>
            <person name="Goeker M."/>
        </authorList>
    </citation>
    <scope>NUCLEOTIDE SEQUENCE [LARGE SCALE GENOMIC DNA]</scope>
    <source>
        <strain evidence="1 2">DSM 13175</strain>
    </source>
</reference>
<organism evidence="1 2">
    <name type="scientific">Alkalibacterium olivapovliticus</name>
    <dbReference type="NCBI Taxonomy" id="99907"/>
    <lineage>
        <taxon>Bacteria</taxon>
        <taxon>Bacillati</taxon>
        <taxon>Bacillota</taxon>
        <taxon>Bacilli</taxon>
        <taxon>Lactobacillales</taxon>
        <taxon>Carnobacteriaceae</taxon>
        <taxon>Alkalibacterium</taxon>
    </lineage>
</organism>
<keyword evidence="2" id="KW-1185">Reference proteome</keyword>
<name>A0A2T0W7K2_9LACT</name>
<dbReference type="AlphaFoldDB" id="A0A2T0W7K2"/>
<evidence type="ECO:0008006" key="3">
    <source>
        <dbReference type="Google" id="ProtNLM"/>
    </source>
</evidence>
<dbReference type="RefSeq" id="WP_106192733.1">
    <property type="nucleotide sequence ID" value="NZ_PVTO01000009.1"/>
</dbReference>
<dbReference type="EMBL" id="PVTO01000009">
    <property type="protein sequence ID" value="PRY82691.1"/>
    <property type="molecule type" value="Genomic_DNA"/>
</dbReference>
<proteinExistence type="predicted"/>
<accession>A0A2T0W7K2</accession>
<dbReference type="Proteomes" id="UP000238205">
    <property type="component" value="Unassembled WGS sequence"/>
</dbReference>
<evidence type="ECO:0000313" key="2">
    <source>
        <dbReference type="Proteomes" id="UP000238205"/>
    </source>
</evidence>
<comment type="caution">
    <text evidence="1">The sequence shown here is derived from an EMBL/GenBank/DDBJ whole genome shotgun (WGS) entry which is preliminary data.</text>
</comment>
<gene>
    <name evidence="1" type="ORF">CLV38_10920</name>
</gene>